<feature type="compositionally biased region" description="Basic and acidic residues" evidence="2">
    <location>
        <begin position="44"/>
        <end position="60"/>
    </location>
</feature>
<dbReference type="Proteomes" id="UP001152888">
    <property type="component" value="Unassembled WGS sequence"/>
</dbReference>
<evidence type="ECO:0000313" key="5">
    <source>
        <dbReference type="EMBL" id="CAH1985199.1"/>
    </source>
</evidence>
<dbReference type="EMBL" id="CAKOFQ010006972">
    <property type="protein sequence ID" value="CAH1985199.1"/>
    <property type="molecule type" value="Genomic_DNA"/>
</dbReference>
<evidence type="ECO:0000256" key="1">
    <source>
        <dbReference type="ARBA" id="ARBA00023180"/>
    </source>
</evidence>
<evidence type="ECO:0000256" key="2">
    <source>
        <dbReference type="SAM" id="MobiDB-lite"/>
    </source>
</evidence>
<keyword evidence="3" id="KW-0812">Transmembrane</keyword>
<name>A0A9P0PL72_ACAOB</name>
<feature type="compositionally biased region" description="Basic and acidic residues" evidence="2">
    <location>
        <begin position="78"/>
        <end position="87"/>
    </location>
</feature>
<dbReference type="Pfam" id="PF00135">
    <property type="entry name" value="COesterase"/>
    <property type="match status" value="1"/>
</dbReference>
<dbReference type="InterPro" id="IPR029058">
    <property type="entry name" value="AB_hydrolase_fold"/>
</dbReference>
<accession>A0A9P0PL72</accession>
<organism evidence="5 6">
    <name type="scientific">Acanthoscelides obtectus</name>
    <name type="common">Bean weevil</name>
    <name type="synonym">Bruchus obtectus</name>
    <dbReference type="NCBI Taxonomy" id="200917"/>
    <lineage>
        <taxon>Eukaryota</taxon>
        <taxon>Metazoa</taxon>
        <taxon>Ecdysozoa</taxon>
        <taxon>Arthropoda</taxon>
        <taxon>Hexapoda</taxon>
        <taxon>Insecta</taxon>
        <taxon>Pterygota</taxon>
        <taxon>Neoptera</taxon>
        <taxon>Endopterygota</taxon>
        <taxon>Coleoptera</taxon>
        <taxon>Polyphaga</taxon>
        <taxon>Cucujiformia</taxon>
        <taxon>Chrysomeloidea</taxon>
        <taxon>Chrysomelidae</taxon>
        <taxon>Bruchinae</taxon>
        <taxon>Bruchini</taxon>
        <taxon>Acanthoscelides</taxon>
    </lineage>
</organism>
<proteinExistence type="predicted"/>
<sequence>MSEAKSEDKKDIEVEEREKMLNAENKAQDEVRESEGVQADSEAEDKKITKDIKEGMEVKPKKIPIGGIQMPGFFTRSKSKERCKDDGDQNETEGTELLEKNNEKNESATSQTRIKLPIPFRKSKGEEDGNKSGEPKEKKTLIDSIRLPLVSVFPKRKKDDSLQSQTAQAELASMETLDEKSTDDKGAEEKNHEMKTVSLDEKHPDEEIQQPIDEDWIDLIRAHRKAIGAIILFIIVTAIIAAISFGGGQKVYSLPVKDGKYVVTVTSCGKVEGILDDGGIVFRGIPYARPPIGDLRFRYAQPLDNLDYCWNGTLLAHNSTPVCLQLTGDGQTVGEENCLTMDVVTPYVRYDNPLPVIVLIGADSFVGGSPGKMRPSPRYSRSKDVVFVRPNFRMGALGFLALEALSESDYPHSSGNYAISDILTALKWVKLNIVHFGGDPLSITVLGHKAGGTLVTAISTLHDAKEYFTRAWATSGGSVFPTKSLQESEMDNKGFMDAVQCQNTDCLRKMDARKLINAVEDTWRKPTLDLPEKGEQPSSMKHQWLVIDGRIIREAPEKVLTREDGLKVDLVIGSTTHTAASPKLLLKYVEWTPEIYKDHVNKSLLGERGLWFEACQMFPNQYQGISQLVSEVRVTCPLYLLTSQMRNVPFYIVDQRRADTSLADADSDIEAFFGRYDPLIAQQRRYSSSMQGFFYNFVWHGKLPDMSEGKVFIIRQDLQPKKDLDHCDFFKEQKIVPQYAALD</sequence>
<feature type="region of interest" description="Disordered" evidence="2">
    <location>
        <begin position="157"/>
        <end position="198"/>
    </location>
</feature>
<evidence type="ECO:0000256" key="3">
    <source>
        <dbReference type="SAM" id="Phobius"/>
    </source>
</evidence>
<dbReference type="OrthoDB" id="408631at2759"/>
<evidence type="ECO:0000313" key="6">
    <source>
        <dbReference type="Proteomes" id="UP001152888"/>
    </source>
</evidence>
<feature type="transmembrane region" description="Helical" evidence="3">
    <location>
        <begin position="226"/>
        <end position="247"/>
    </location>
</feature>
<reference evidence="5" key="1">
    <citation type="submission" date="2022-03" db="EMBL/GenBank/DDBJ databases">
        <authorList>
            <person name="Sayadi A."/>
        </authorList>
    </citation>
    <scope>NUCLEOTIDE SEQUENCE</scope>
</reference>
<feature type="domain" description="Carboxylesterase type B" evidence="4">
    <location>
        <begin position="265"/>
        <end position="580"/>
    </location>
</feature>
<dbReference type="SUPFAM" id="SSF53474">
    <property type="entry name" value="alpha/beta-Hydrolases"/>
    <property type="match status" value="1"/>
</dbReference>
<gene>
    <name evidence="5" type="ORF">ACAOBT_LOCUS16529</name>
</gene>
<dbReference type="Gene3D" id="3.40.50.1820">
    <property type="entry name" value="alpha/beta hydrolase"/>
    <property type="match status" value="1"/>
</dbReference>
<keyword evidence="3" id="KW-1133">Transmembrane helix</keyword>
<dbReference type="PANTHER" id="PTHR11559">
    <property type="entry name" value="CARBOXYLESTERASE"/>
    <property type="match status" value="1"/>
</dbReference>
<protein>
    <recommendedName>
        <fullName evidence="4">Carboxylesterase type B domain-containing protein</fullName>
    </recommendedName>
</protein>
<dbReference type="AlphaFoldDB" id="A0A9P0PL72"/>
<keyword evidence="1" id="KW-0325">Glycoprotein</keyword>
<keyword evidence="6" id="KW-1185">Reference proteome</keyword>
<feature type="compositionally biased region" description="Basic and acidic residues" evidence="2">
    <location>
        <begin position="177"/>
        <end position="198"/>
    </location>
</feature>
<evidence type="ECO:0000259" key="4">
    <source>
        <dbReference type="Pfam" id="PF00135"/>
    </source>
</evidence>
<dbReference type="InterPro" id="IPR050309">
    <property type="entry name" value="Type-B_Carboxylest/Lipase"/>
</dbReference>
<feature type="compositionally biased region" description="Basic and acidic residues" evidence="2">
    <location>
        <begin position="1"/>
        <end position="35"/>
    </location>
</feature>
<feature type="compositionally biased region" description="Basic and acidic residues" evidence="2">
    <location>
        <begin position="97"/>
        <end position="106"/>
    </location>
</feature>
<feature type="compositionally biased region" description="Basic and acidic residues" evidence="2">
    <location>
        <begin position="123"/>
        <end position="140"/>
    </location>
</feature>
<comment type="caution">
    <text evidence="5">The sequence shown here is derived from an EMBL/GenBank/DDBJ whole genome shotgun (WGS) entry which is preliminary data.</text>
</comment>
<feature type="region of interest" description="Disordered" evidence="2">
    <location>
        <begin position="1"/>
        <end position="140"/>
    </location>
</feature>
<keyword evidence="3" id="KW-0472">Membrane</keyword>
<dbReference type="InterPro" id="IPR002018">
    <property type="entry name" value="CarbesteraseB"/>
</dbReference>